<evidence type="ECO:0000256" key="4">
    <source>
        <dbReference type="ARBA" id="ARBA00022840"/>
    </source>
</evidence>
<evidence type="ECO:0000256" key="6">
    <source>
        <dbReference type="ARBA" id="ARBA00047939"/>
    </source>
</evidence>
<organism evidence="8 9">
    <name type="scientific">Domibacillus enclensis</name>
    <dbReference type="NCBI Taxonomy" id="1017273"/>
    <lineage>
        <taxon>Bacteria</taxon>
        <taxon>Bacillati</taxon>
        <taxon>Bacillota</taxon>
        <taxon>Bacilli</taxon>
        <taxon>Bacillales</taxon>
        <taxon>Bacillaceae</taxon>
        <taxon>Domibacillus</taxon>
    </lineage>
</organism>
<name>A0ABX4EBR2_9BACI</name>
<gene>
    <name evidence="8" type="ORF">B1B05_06455</name>
</gene>
<evidence type="ECO:0000256" key="5">
    <source>
        <dbReference type="ARBA" id="ARBA00034531"/>
    </source>
</evidence>
<protein>
    <recommendedName>
        <fullName evidence="5">protein adenylyltransferase</fullName>
        <ecNumber evidence="5">2.7.7.108</ecNumber>
    </recommendedName>
</protein>
<dbReference type="RefSeq" id="WP_052698402.1">
    <property type="nucleotide sequence ID" value="NZ_FTLX01000002.1"/>
</dbReference>
<dbReference type="Proteomes" id="UP000215545">
    <property type="component" value="Unassembled WGS sequence"/>
</dbReference>
<dbReference type="PANTHER" id="PTHR39560:SF1">
    <property type="entry name" value="PROTEIN ADENYLYLTRANSFERASE FIC-RELATED"/>
    <property type="match status" value="1"/>
</dbReference>
<evidence type="ECO:0000256" key="1">
    <source>
        <dbReference type="ARBA" id="ARBA00022679"/>
    </source>
</evidence>
<keyword evidence="4" id="KW-0067">ATP-binding</keyword>
<keyword evidence="3" id="KW-0547">Nucleotide-binding</keyword>
<dbReference type="EMBL" id="MWSK01000002">
    <property type="protein sequence ID" value="OXS79405.1"/>
    <property type="molecule type" value="Genomic_DNA"/>
</dbReference>
<evidence type="ECO:0000313" key="8">
    <source>
        <dbReference type="EMBL" id="OXS79405.1"/>
    </source>
</evidence>
<keyword evidence="9" id="KW-1185">Reference proteome</keyword>
<accession>A0ABX4EBR2</accession>
<proteinExistence type="predicted"/>
<keyword evidence="1" id="KW-0808">Transferase</keyword>
<dbReference type="Gene3D" id="1.10.3290.10">
    <property type="entry name" value="Fido-like domain"/>
    <property type="match status" value="1"/>
</dbReference>
<comment type="catalytic activity">
    <reaction evidence="7">
        <text>L-tyrosyl-[protein] + ATP = O-(5'-adenylyl)-L-tyrosyl-[protein] + diphosphate</text>
        <dbReference type="Rhea" id="RHEA:54288"/>
        <dbReference type="Rhea" id="RHEA-COMP:10136"/>
        <dbReference type="Rhea" id="RHEA-COMP:13846"/>
        <dbReference type="ChEBI" id="CHEBI:30616"/>
        <dbReference type="ChEBI" id="CHEBI:33019"/>
        <dbReference type="ChEBI" id="CHEBI:46858"/>
        <dbReference type="ChEBI" id="CHEBI:83624"/>
        <dbReference type="EC" id="2.7.7.108"/>
    </reaction>
</comment>
<reference evidence="9" key="1">
    <citation type="submission" date="2017-03" db="EMBL/GenBank/DDBJ databases">
        <title>Bacillus sp. V-88(T) DSM27956, whole genome shotgun sequencing project.</title>
        <authorList>
            <person name="Dastager S.G."/>
            <person name="Neurgaonkar P.S."/>
            <person name="Dharne M.S."/>
        </authorList>
    </citation>
    <scope>NUCLEOTIDE SEQUENCE [LARGE SCALE GENOMIC DNA]</scope>
    <source>
        <strain evidence="9">DSM 25145</strain>
    </source>
</reference>
<dbReference type="PANTHER" id="PTHR39560">
    <property type="entry name" value="PROTEIN ADENYLYLTRANSFERASE FIC-RELATED"/>
    <property type="match status" value="1"/>
</dbReference>
<evidence type="ECO:0000256" key="7">
    <source>
        <dbReference type="ARBA" id="ARBA00048696"/>
    </source>
</evidence>
<dbReference type="SUPFAM" id="SSF140931">
    <property type="entry name" value="Fic-like"/>
    <property type="match status" value="1"/>
</dbReference>
<evidence type="ECO:0000256" key="3">
    <source>
        <dbReference type="ARBA" id="ARBA00022741"/>
    </source>
</evidence>
<keyword evidence="2" id="KW-0548">Nucleotidyltransferase</keyword>
<comment type="catalytic activity">
    <reaction evidence="6">
        <text>L-threonyl-[protein] + ATP = 3-O-(5'-adenylyl)-L-threonyl-[protein] + diphosphate</text>
        <dbReference type="Rhea" id="RHEA:54292"/>
        <dbReference type="Rhea" id="RHEA-COMP:11060"/>
        <dbReference type="Rhea" id="RHEA-COMP:13847"/>
        <dbReference type="ChEBI" id="CHEBI:30013"/>
        <dbReference type="ChEBI" id="CHEBI:30616"/>
        <dbReference type="ChEBI" id="CHEBI:33019"/>
        <dbReference type="ChEBI" id="CHEBI:138113"/>
        <dbReference type="EC" id="2.7.7.108"/>
    </reaction>
</comment>
<comment type="caution">
    <text evidence="8">The sequence shown here is derived from an EMBL/GenBank/DDBJ whole genome shotgun (WGS) entry which is preliminary data.</text>
</comment>
<evidence type="ECO:0000313" key="9">
    <source>
        <dbReference type="Proteomes" id="UP000215545"/>
    </source>
</evidence>
<dbReference type="InterPro" id="IPR036597">
    <property type="entry name" value="Fido-like_dom_sf"/>
</dbReference>
<evidence type="ECO:0000256" key="2">
    <source>
        <dbReference type="ARBA" id="ARBA00022695"/>
    </source>
</evidence>
<dbReference type="EC" id="2.7.7.108" evidence="5"/>
<sequence>MGKNNVGENEEYLLQQNKLGIKNADELEIAEQYAFTVRSLQFEKGEFRLLNFDLPSLLSLHGHLFQDIYTFAGKIRDVQLMKGSTRFCQAQYITSEY</sequence>